<sequence length="49" mass="6030">MKQNYKNEDFYVNKSNFFAFSLIEKWPKWEKNIFNIYGDKYCGKTHLSN</sequence>
<dbReference type="Gene3D" id="3.40.50.300">
    <property type="entry name" value="P-loop containing nucleotide triphosphate hydrolases"/>
    <property type="match status" value="1"/>
</dbReference>
<evidence type="ECO:0008006" key="2">
    <source>
        <dbReference type="Google" id="ProtNLM"/>
    </source>
</evidence>
<proteinExistence type="predicted"/>
<gene>
    <name evidence="1" type="ORF">METZ01_LOCUS386103</name>
</gene>
<dbReference type="InterPro" id="IPR027417">
    <property type="entry name" value="P-loop_NTPase"/>
</dbReference>
<name>A0A382UG65_9ZZZZ</name>
<dbReference type="AlphaFoldDB" id="A0A382UG65"/>
<accession>A0A382UG65</accession>
<dbReference type="EMBL" id="UINC01144002">
    <property type="protein sequence ID" value="SVD33249.1"/>
    <property type="molecule type" value="Genomic_DNA"/>
</dbReference>
<feature type="non-terminal residue" evidence="1">
    <location>
        <position position="49"/>
    </location>
</feature>
<evidence type="ECO:0000313" key="1">
    <source>
        <dbReference type="EMBL" id="SVD33249.1"/>
    </source>
</evidence>
<organism evidence="1">
    <name type="scientific">marine metagenome</name>
    <dbReference type="NCBI Taxonomy" id="408172"/>
    <lineage>
        <taxon>unclassified sequences</taxon>
        <taxon>metagenomes</taxon>
        <taxon>ecological metagenomes</taxon>
    </lineage>
</organism>
<protein>
    <recommendedName>
        <fullName evidence="2">Chromosomal replication initiator protein DnaA domain-containing protein</fullName>
    </recommendedName>
</protein>
<reference evidence="1" key="1">
    <citation type="submission" date="2018-05" db="EMBL/GenBank/DDBJ databases">
        <authorList>
            <person name="Lanie J.A."/>
            <person name="Ng W.-L."/>
            <person name="Kazmierczak K.M."/>
            <person name="Andrzejewski T.M."/>
            <person name="Davidsen T.M."/>
            <person name="Wayne K.J."/>
            <person name="Tettelin H."/>
            <person name="Glass J.I."/>
            <person name="Rusch D."/>
            <person name="Podicherti R."/>
            <person name="Tsui H.-C.T."/>
            <person name="Winkler M.E."/>
        </authorList>
    </citation>
    <scope>NUCLEOTIDE SEQUENCE</scope>
</reference>